<proteinExistence type="predicted"/>
<comment type="caution">
    <text evidence="1">The sequence shown here is derived from an EMBL/GenBank/DDBJ whole genome shotgun (WGS) entry which is preliminary data.</text>
</comment>
<organism evidence="1 2">
    <name type="scientific">Vararia minispora EC-137</name>
    <dbReference type="NCBI Taxonomy" id="1314806"/>
    <lineage>
        <taxon>Eukaryota</taxon>
        <taxon>Fungi</taxon>
        <taxon>Dikarya</taxon>
        <taxon>Basidiomycota</taxon>
        <taxon>Agaricomycotina</taxon>
        <taxon>Agaricomycetes</taxon>
        <taxon>Russulales</taxon>
        <taxon>Lachnocladiaceae</taxon>
        <taxon>Vararia</taxon>
    </lineage>
</organism>
<name>A0ACB8QQ13_9AGAM</name>
<protein>
    <submittedName>
        <fullName evidence="1">Uncharacterized protein</fullName>
    </submittedName>
</protein>
<dbReference type="EMBL" id="MU273510">
    <property type="protein sequence ID" value="KAI0033869.1"/>
    <property type="molecule type" value="Genomic_DNA"/>
</dbReference>
<evidence type="ECO:0000313" key="2">
    <source>
        <dbReference type="Proteomes" id="UP000814128"/>
    </source>
</evidence>
<reference evidence="1" key="1">
    <citation type="submission" date="2021-02" db="EMBL/GenBank/DDBJ databases">
        <authorList>
            <consortium name="DOE Joint Genome Institute"/>
            <person name="Ahrendt S."/>
            <person name="Looney B.P."/>
            <person name="Miyauchi S."/>
            <person name="Morin E."/>
            <person name="Drula E."/>
            <person name="Courty P.E."/>
            <person name="Chicoki N."/>
            <person name="Fauchery L."/>
            <person name="Kohler A."/>
            <person name="Kuo A."/>
            <person name="Labutti K."/>
            <person name="Pangilinan J."/>
            <person name="Lipzen A."/>
            <person name="Riley R."/>
            <person name="Andreopoulos W."/>
            <person name="He G."/>
            <person name="Johnson J."/>
            <person name="Barry K.W."/>
            <person name="Grigoriev I.V."/>
            <person name="Nagy L."/>
            <person name="Hibbett D."/>
            <person name="Henrissat B."/>
            <person name="Matheny P.B."/>
            <person name="Labbe J."/>
            <person name="Martin F."/>
        </authorList>
    </citation>
    <scope>NUCLEOTIDE SEQUENCE</scope>
    <source>
        <strain evidence="1">EC-137</strain>
    </source>
</reference>
<evidence type="ECO:0000313" key="1">
    <source>
        <dbReference type="EMBL" id="KAI0033869.1"/>
    </source>
</evidence>
<reference evidence="1" key="2">
    <citation type="journal article" date="2022" name="New Phytol.">
        <title>Evolutionary transition to the ectomycorrhizal habit in the genomes of a hyperdiverse lineage of mushroom-forming fungi.</title>
        <authorList>
            <person name="Looney B."/>
            <person name="Miyauchi S."/>
            <person name="Morin E."/>
            <person name="Drula E."/>
            <person name="Courty P.E."/>
            <person name="Kohler A."/>
            <person name="Kuo A."/>
            <person name="LaButti K."/>
            <person name="Pangilinan J."/>
            <person name="Lipzen A."/>
            <person name="Riley R."/>
            <person name="Andreopoulos W."/>
            <person name="He G."/>
            <person name="Johnson J."/>
            <person name="Nolan M."/>
            <person name="Tritt A."/>
            <person name="Barry K.W."/>
            <person name="Grigoriev I.V."/>
            <person name="Nagy L.G."/>
            <person name="Hibbett D."/>
            <person name="Henrissat B."/>
            <person name="Matheny P.B."/>
            <person name="Labbe J."/>
            <person name="Martin F.M."/>
        </authorList>
    </citation>
    <scope>NUCLEOTIDE SEQUENCE</scope>
    <source>
        <strain evidence="1">EC-137</strain>
    </source>
</reference>
<sequence length="98" mass="10045">MPSGIDSSTSDSPLVLEQSNPTLQTQDCLPCRVVGAVALGTVGIYALHMSRAHQPGSIIGKRVMAAVGVTMLGLSALRAAGNPGSRYVATSSTSRPNH</sequence>
<keyword evidence="2" id="KW-1185">Reference proteome</keyword>
<dbReference type="Proteomes" id="UP000814128">
    <property type="component" value="Unassembled WGS sequence"/>
</dbReference>
<gene>
    <name evidence="1" type="ORF">K488DRAFT_46776</name>
</gene>
<accession>A0ACB8QQ13</accession>